<keyword evidence="4" id="KW-1185">Reference proteome</keyword>
<gene>
    <name evidence="3" type="ORF">H8K32_15095</name>
</gene>
<dbReference type="InterPro" id="IPR041657">
    <property type="entry name" value="HTH_17"/>
</dbReference>
<dbReference type="SUPFAM" id="SSF46955">
    <property type="entry name" value="Putative DNA-binding domain"/>
    <property type="match status" value="1"/>
</dbReference>
<reference evidence="3" key="1">
    <citation type="submission" date="2020-08" db="EMBL/GenBank/DDBJ databases">
        <title>Novel species isolated from subtropical streams in China.</title>
        <authorList>
            <person name="Lu H."/>
        </authorList>
    </citation>
    <scope>NUCLEOTIDE SEQUENCE</scope>
    <source>
        <strain evidence="3">KACC 12607</strain>
    </source>
</reference>
<protein>
    <submittedName>
        <fullName evidence="3">Helix-turn-helix domain-containing protein</fullName>
    </submittedName>
</protein>
<dbReference type="InterPro" id="IPR009061">
    <property type="entry name" value="DNA-bd_dom_put_sf"/>
</dbReference>
<proteinExistence type="predicted"/>
<evidence type="ECO:0000313" key="4">
    <source>
        <dbReference type="Proteomes" id="UP000634011"/>
    </source>
</evidence>
<evidence type="ECO:0000259" key="2">
    <source>
        <dbReference type="Pfam" id="PF12728"/>
    </source>
</evidence>
<dbReference type="Pfam" id="PF12728">
    <property type="entry name" value="HTH_17"/>
    <property type="match status" value="1"/>
</dbReference>
<dbReference type="RefSeq" id="WP_186913370.1">
    <property type="nucleotide sequence ID" value="NZ_JACOFV010000014.1"/>
</dbReference>
<organism evidence="3 4">
    <name type="scientific">Undibacterium jejuense</name>
    <dbReference type="NCBI Taxonomy" id="1344949"/>
    <lineage>
        <taxon>Bacteria</taxon>
        <taxon>Pseudomonadati</taxon>
        <taxon>Pseudomonadota</taxon>
        <taxon>Betaproteobacteria</taxon>
        <taxon>Burkholderiales</taxon>
        <taxon>Oxalobacteraceae</taxon>
        <taxon>Undibacterium</taxon>
    </lineage>
</organism>
<comment type="caution">
    <text evidence="3">The sequence shown here is derived from an EMBL/GenBank/DDBJ whole genome shotgun (WGS) entry which is preliminary data.</text>
</comment>
<evidence type="ECO:0000256" key="1">
    <source>
        <dbReference type="SAM" id="MobiDB-lite"/>
    </source>
</evidence>
<dbReference type="Proteomes" id="UP000634011">
    <property type="component" value="Unassembled WGS sequence"/>
</dbReference>
<evidence type="ECO:0000313" key="3">
    <source>
        <dbReference type="EMBL" id="MBC3863430.1"/>
    </source>
</evidence>
<dbReference type="AlphaFoldDB" id="A0A923KLU9"/>
<feature type="region of interest" description="Disordered" evidence="1">
    <location>
        <begin position="63"/>
        <end position="100"/>
    </location>
</feature>
<name>A0A923KLU9_9BURK</name>
<accession>A0A923KLU9</accession>
<feature type="domain" description="Helix-turn-helix" evidence="2">
    <location>
        <begin position="13"/>
        <end position="65"/>
    </location>
</feature>
<dbReference type="EMBL" id="JACOFV010000014">
    <property type="protein sequence ID" value="MBC3863430.1"/>
    <property type="molecule type" value="Genomic_DNA"/>
</dbReference>
<sequence length="100" mass="11008">MAAFKEHDVLDKLLTPKALADLLGLAEQTIYNRHSNGGDLPQSIKLGRLLRFHSADVDAWLGRQRQPAAPQALPPRPVPSARRPGRPTKAEQIAARRSLT</sequence>